<organism evidence="1 2">
    <name type="scientific">Trichostrongylus colubriformis</name>
    <name type="common">Black scour worm</name>
    <dbReference type="NCBI Taxonomy" id="6319"/>
    <lineage>
        <taxon>Eukaryota</taxon>
        <taxon>Metazoa</taxon>
        <taxon>Ecdysozoa</taxon>
        <taxon>Nematoda</taxon>
        <taxon>Chromadorea</taxon>
        <taxon>Rhabditida</taxon>
        <taxon>Rhabditina</taxon>
        <taxon>Rhabditomorpha</taxon>
        <taxon>Strongyloidea</taxon>
        <taxon>Trichostrongylidae</taxon>
        <taxon>Trichostrongylus</taxon>
    </lineage>
</organism>
<gene>
    <name evidence="1" type="ORF">GCK32_020517</name>
</gene>
<dbReference type="Proteomes" id="UP001331761">
    <property type="component" value="Unassembled WGS sequence"/>
</dbReference>
<keyword evidence="2" id="KW-1185">Reference proteome</keyword>
<comment type="caution">
    <text evidence="1">The sequence shown here is derived from an EMBL/GenBank/DDBJ whole genome shotgun (WGS) entry which is preliminary data.</text>
</comment>
<dbReference type="AlphaFoldDB" id="A0AAN8IRN8"/>
<evidence type="ECO:0000313" key="2">
    <source>
        <dbReference type="Proteomes" id="UP001331761"/>
    </source>
</evidence>
<accession>A0AAN8IRN8</accession>
<name>A0AAN8IRN8_TRICO</name>
<protein>
    <submittedName>
        <fullName evidence="1">Uncharacterized protein</fullName>
    </submittedName>
</protein>
<sequence length="101" mass="11174">GTIIVNPTNADVKKAELDFTLKKNSIFIGTVCQDGIAKKSQVPKDDCHLALDDNLIQMFSTPGTYDLEKVIDESTLYSICNALRKRLFIRTLLNCLQSAAP</sequence>
<proteinExistence type="predicted"/>
<evidence type="ECO:0000313" key="1">
    <source>
        <dbReference type="EMBL" id="KAK5980733.1"/>
    </source>
</evidence>
<dbReference type="EMBL" id="WIXE01007076">
    <property type="protein sequence ID" value="KAK5980733.1"/>
    <property type="molecule type" value="Genomic_DNA"/>
</dbReference>
<feature type="non-terminal residue" evidence="1">
    <location>
        <position position="1"/>
    </location>
</feature>
<reference evidence="1 2" key="1">
    <citation type="submission" date="2019-10" db="EMBL/GenBank/DDBJ databases">
        <title>Assembly and Annotation for the nematode Trichostrongylus colubriformis.</title>
        <authorList>
            <person name="Martin J."/>
        </authorList>
    </citation>
    <scope>NUCLEOTIDE SEQUENCE [LARGE SCALE GENOMIC DNA]</scope>
    <source>
        <strain evidence="1">G859</strain>
        <tissue evidence="1">Whole worm</tissue>
    </source>
</reference>